<reference evidence="2 3" key="1">
    <citation type="journal article" date="2014" name="BMC Genomics">
        <title>Comparative genome sequencing reveals chemotype-specific gene clusters in the toxigenic black mold Stachybotrys.</title>
        <authorList>
            <person name="Semeiks J."/>
            <person name="Borek D."/>
            <person name="Otwinowski Z."/>
            <person name="Grishin N.V."/>
        </authorList>
    </citation>
    <scope>NUCLEOTIDE SEQUENCE [LARGE SCALE GENOMIC DNA]</scope>
    <source>
        <strain evidence="3">CBS 109288 / IBT 7711</strain>
    </source>
</reference>
<evidence type="ECO:0000259" key="1">
    <source>
        <dbReference type="Pfam" id="PF12680"/>
    </source>
</evidence>
<dbReference type="Pfam" id="PF12680">
    <property type="entry name" value="SnoaL_2"/>
    <property type="match status" value="1"/>
</dbReference>
<dbReference type="SUPFAM" id="SSF54427">
    <property type="entry name" value="NTF2-like"/>
    <property type="match status" value="1"/>
</dbReference>
<dbReference type="HOGENOM" id="CLU_133309_0_0_1"/>
<dbReference type="Gene3D" id="3.10.450.50">
    <property type="match status" value="1"/>
</dbReference>
<accession>A0A084B447</accession>
<organism evidence="2 3">
    <name type="scientific">Stachybotrys chartarum (strain CBS 109288 / IBT 7711)</name>
    <name type="common">Toxic black mold</name>
    <name type="synonym">Stilbospora chartarum</name>
    <dbReference type="NCBI Taxonomy" id="1280523"/>
    <lineage>
        <taxon>Eukaryota</taxon>
        <taxon>Fungi</taxon>
        <taxon>Dikarya</taxon>
        <taxon>Ascomycota</taxon>
        <taxon>Pezizomycotina</taxon>
        <taxon>Sordariomycetes</taxon>
        <taxon>Hypocreomycetidae</taxon>
        <taxon>Hypocreales</taxon>
        <taxon>Stachybotryaceae</taxon>
        <taxon>Stachybotrys</taxon>
    </lineage>
</organism>
<name>A0A084B447_STACB</name>
<sequence>MATPKHTARSILEAFYDEERKYMSAPADSRDFSPAAALFAPDFRLEQTSALPYAGTFIGPQGMQDWAQQAAELFDIIDVQSPEILEREGSNRVVSVSTVHFRVRKTGEDLHYPFCQVVSVDLEKGTITEIRPFYWDVQDLNRAIGYTPGQKANR</sequence>
<proteinExistence type="predicted"/>
<dbReference type="InterPro" id="IPR037401">
    <property type="entry name" value="SnoaL-like"/>
</dbReference>
<dbReference type="AlphaFoldDB" id="A0A084B447"/>
<feature type="domain" description="SnoaL-like" evidence="1">
    <location>
        <begin position="28"/>
        <end position="129"/>
    </location>
</feature>
<evidence type="ECO:0000313" key="3">
    <source>
        <dbReference type="Proteomes" id="UP000028045"/>
    </source>
</evidence>
<dbReference type="OrthoDB" id="4158114at2759"/>
<gene>
    <name evidence="2" type="ORF">S7711_01008</name>
</gene>
<dbReference type="InterPro" id="IPR032710">
    <property type="entry name" value="NTF2-like_dom_sf"/>
</dbReference>
<evidence type="ECO:0000313" key="2">
    <source>
        <dbReference type="EMBL" id="KEY72326.1"/>
    </source>
</evidence>
<dbReference type="Proteomes" id="UP000028045">
    <property type="component" value="Unassembled WGS sequence"/>
</dbReference>
<protein>
    <recommendedName>
        <fullName evidence="1">SnoaL-like domain-containing protein</fullName>
    </recommendedName>
</protein>
<dbReference type="EMBL" id="KL648095">
    <property type="protein sequence ID" value="KEY72326.1"/>
    <property type="molecule type" value="Genomic_DNA"/>
</dbReference>
<keyword evidence="3" id="KW-1185">Reference proteome</keyword>